<dbReference type="NCBIfam" id="TIGR01730">
    <property type="entry name" value="RND_mfp"/>
    <property type="match status" value="1"/>
</dbReference>
<proteinExistence type="inferred from homology"/>
<dbReference type="GO" id="GO:1990281">
    <property type="term" value="C:efflux pump complex"/>
    <property type="evidence" value="ECO:0007669"/>
    <property type="project" value="TreeGrafter"/>
</dbReference>
<comment type="caution">
    <text evidence="3">The sequence shown here is derived from an EMBL/GenBank/DDBJ whole genome shotgun (WGS) entry which is preliminary data.</text>
</comment>
<dbReference type="Pfam" id="PF25973">
    <property type="entry name" value="BSH_CzcB"/>
    <property type="match status" value="1"/>
</dbReference>
<dbReference type="Gene3D" id="1.10.287.470">
    <property type="entry name" value="Helix hairpin bin"/>
    <property type="match status" value="1"/>
</dbReference>
<dbReference type="AlphaFoldDB" id="L7CAI2"/>
<dbReference type="Gene3D" id="2.40.30.170">
    <property type="match status" value="1"/>
</dbReference>
<dbReference type="PATRIC" id="fig|993516.3.peg.5447"/>
<evidence type="ECO:0000313" key="3">
    <source>
        <dbReference type="EMBL" id="ELP30835.1"/>
    </source>
</evidence>
<evidence type="ECO:0000259" key="2">
    <source>
        <dbReference type="Pfam" id="PF25973"/>
    </source>
</evidence>
<dbReference type="Gene3D" id="2.40.50.100">
    <property type="match status" value="1"/>
</dbReference>
<dbReference type="Proteomes" id="UP000010959">
    <property type="component" value="Unassembled WGS sequence"/>
</dbReference>
<dbReference type="GO" id="GO:0015562">
    <property type="term" value="F:efflux transmembrane transporter activity"/>
    <property type="evidence" value="ECO:0007669"/>
    <property type="project" value="TreeGrafter"/>
</dbReference>
<comment type="similarity">
    <text evidence="1">Belongs to the membrane fusion protein (MFP) (TC 8.A.1) family.</text>
</comment>
<name>L7CAI2_RHOBT</name>
<sequence length="351" mass="38560">MVRSSSSAFSSGRFYWLLIRTKHLVATARVCSQDSRCILSISLRNLTSALRMHGRSPIHCWYLRLTLLAVFQLGNPVSWSQSPDAIVGIARFADRAELTFGATGRIESISVKEGQRVELGEVLAKLDQNTLVAAKEEARLKSEAKGALLAAEVELKAAQRVLEASVRAQQVSSDAFASQRLDAMRMEVERLQAAVLLQTETQMIQRSAFETAKSQLLDGEIRAPFDGVIVRKFGTCGEGCSPTTPVLELIGDSKMEIEFFVPVSEVEEFRQRDSVLLVPEQGAIGKRSEVTYQACRAEIQFVDLSIQPVRKVVRVVASLPRPSWMMDGSTVLVSLGDEAASQTEIGEAKAE</sequence>
<feature type="domain" description="CzcB-like barrel-sandwich hybrid" evidence="2">
    <location>
        <begin position="102"/>
        <end position="247"/>
    </location>
</feature>
<dbReference type="SUPFAM" id="SSF111369">
    <property type="entry name" value="HlyD-like secretion proteins"/>
    <property type="match status" value="1"/>
</dbReference>
<accession>L7CAI2</accession>
<dbReference type="PANTHER" id="PTHR30469:SF15">
    <property type="entry name" value="HLYD FAMILY OF SECRETION PROTEINS"/>
    <property type="match status" value="1"/>
</dbReference>
<evidence type="ECO:0000313" key="4">
    <source>
        <dbReference type="Proteomes" id="UP000010959"/>
    </source>
</evidence>
<organism evidence="3 4">
    <name type="scientific">Rhodopirellula baltica SWK14</name>
    <dbReference type="NCBI Taxonomy" id="993516"/>
    <lineage>
        <taxon>Bacteria</taxon>
        <taxon>Pseudomonadati</taxon>
        <taxon>Planctomycetota</taxon>
        <taxon>Planctomycetia</taxon>
        <taxon>Pirellulales</taxon>
        <taxon>Pirellulaceae</taxon>
        <taxon>Rhodopirellula</taxon>
    </lineage>
</organism>
<protein>
    <submittedName>
        <fullName evidence="3">RND family efflux transporter MFP subunit</fullName>
    </submittedName>
</protein>
<dbReference type="InterPro" id="IPR006143">
    <property type="entry name" value="RND_pump_MFP"/>
</dbReference>
<gene>
    <name evidence="3" type="ORF">RBSWK_05101</name>
</gene>
<reference evidence="3 4" key="1">
    <citation type="journal article" date="2013" name="Mar. Genomics">
        <title>Expression of sulfatases in Rhodopirellula baltica and the diversity of sulfatases in the genus Rhodopirellula.</title>
        <authorList>
            <person name="Wegner C.E."/>
            <person name="Richter-Heitmann T."/>
            <person name="Klindworth A."/>
            <person name="Klockow C."/>
            <person name="Richter M."/>
            <person name="Achstetter T."/>
            <person name="Glockner F.O."/>
            <person name="Harder J."/>
        </authorList>
    </citation>
    <scope>NUCLEOTIDE SEQUENCE [LARGE SCALE GENOMIC DNA]</scope>
    <source>
        <strain evidence="3 4">SWK14</strain>
    </source>
</reference>
<dbReference type="PANTHER" id="PTHR30469">
    <property type="entry name" value="MULTIDRUG RESISTANCE PROTEIN MDTA"/>
    <property type="match status" value="1"/>
</dbReference>
<evidence type="ECO:0000256" key="1">
    <source>
        <dbReference type="ARBA" id="ARBA00009477"/>
    </source>
</evidence>
<dbReference type="EMBL" id="AMWG01000140">
    <property type="protein sequence ID" value="ELP30835.1"/>
    <property type="molecule type" value="Genomic_DNA"/>
</dbReference>
<dbReference type="InterPro" id="IPR058647">
    <property type="entry name" value="BSH_CzcB-like"/>
</dbReference>